<reference evidence="7 8" key="1">
    <citation type="submission" date="2021-03" db="EMBL/GenBank/DDBJ databases">
        <title>Assistant Professor.</title>
        <authorList>
            <person name="Huq M.A."/>
        </authorList>
    </citation>
    <scope>NUCLEOTIDE SEQUENCE [LARGE SCALE GENOMIC DNA]</scope>
    <source>
        <strain evidence="7 8">MAH-29</strain>
    </source>
</reference>
<keyword evidence="2" id="KW-0812">Transmembrane</keyword>
<gene>
    <name evidence="7" type="ORF">J7I42_03965</name>
</gene>
<dbReference type="InterPro" id="IPR039910">
    <property type="entry name" value="D15-like"/>
</dbReference>
<sequence length="761" mass="86917">MNSAIKIPALFLLLITGLSCSVKRYIPKGEHLYYGADINISKAPNVKTKTIEIRNSLAKYATPKRNKFVLRQPFKLWLWYKIGQPKKEKGFKNWLRNTIGEPPVFFSELTPEINVQSMQTQLENDGYFNSQVMFDTSIKKNKWKIVYDATVKRPYLVGKVSWIPDSSDVAKDLAALPQVATLLKEGNQYSTKNIKAEKDRLTQLMKDKGYYYFTPDQLLSYIDTNLKSYTANIYMAVKEPIPTAAKTPYIINRVIVRTPFSSFDPLPDSAIQSLPQQEGIYIADPAKKFDPALFPQTITFRTGQVYSQAEQKRSQVRLNSVGTFQYVRPQFTQTAGSVDSLDVTYYLSPYRKKKFQTDIGGFTRSNSYSGGELNIQWADKNFLKKAHNLTIKATGSFEITPNDSLQYNNNWRIGLETTYSIPKLLIPFWTGHDLPLIPRTYFPVSFDWIRHQDLYTEKYLHGRFELVWNDTLTRQYRLTPLSLTITNTANFTHNTLSGPPLDSAYKYVLPTIVIPSFGFQFIISNGGTKKHSTYLHAGVEFAGTTLGLIKGNHGYFSTKVANAYFMQFVKAGVDCRYFLKLNPQVTWANRIIIGTSYPYGNSPFLPFSRQYLIGGANSLRGFLPRHLGPGSAQATDIQQSAFPQIGGDYKLETSTEIRFPLAGRLKSAFFVDAGNIWMKDSVLYEKAGQLTKDFYKQIAMDAGLGLRIDVSILIIRLDLAMPFYKPWLEEGERWTFKDIQLGNRDWRKQNLIWNFALGYPF</sequence>
<name>A0ABS3YNE5_9BACT</name>
<organism evidence="7 8">
    <name type="scientific">Niastella soli</name>
    <dbReference type="NCBI Taxonomy" id="2821487"/>
    <lineage>
        <taxon>Bacteria</taxon>
        <taxon>Pseudomonadati</taxon>
        <taxon>Bacteroidota</taxon>
        <taxon>Chitinophagia</taxon>
        <taxon>Chitinophagales</taxon>
        <taxon>Chitinophagaceae</taxon>
        <taxon>Niastella</taxon>
    </lineage>
</organism>
<evidence type="ECO:0000256" key="5">
    <source>
        <dbReference type="ARBA" id="ARBA00023237"/>
    </source>
</evidence>
<keyword evidence="5" id="KW-0998">Cell outer membrane</keyword>
<protein>
    <submittedName>
        <fullName evidence="7">BamA/TamA family outer membrane protein</fullName>
    </submittedName>
</protein>
<comment type="subcellular location">
    <subcellularLocation>
        <location evidence="1">Membrane</location>
    </subcellularLocation>
</comment>
<feature type="domain" description="Bacterial surface antigen (D15)" evidence="6">
    <location>
        <begin position="567"/>
        <end position="736"/>
    </location>
</feature>
<proteinExistence type="predicted"/>
<evidence type="ECO:0000313" key="7">
    <source>
        <dbReference type="EMBL" id="MBO9199409.1"/>
    </source>
</evidence>
<evidence type="ECO:0000256" key="4">
    <source>
        <dbReference type="ARBA" id="ARBA00023136"/>
    </source>
</evidence>
<keyword evidence="8" id="KW-1185">Reference proteome</keyword>
<keyword evidence="3" id="KW-0732">Signal</keyword>
<dbReference type="PANTHER" id="PTHR12815">
    <property type="entry name" value="SORTING AND ASSEMBLY MACHINERY SAMM50 PROTEIN FAMILY MEMBER"/>
    <property type="match status" value="1"/>
</dbReference>
<comment type="caution">
    <text evidence="7">The sequence shown here is derived from an EMBL/GenBank/DDBJ whole genome shotgun (WGS) entry which is preliminary data.</text>
</comment>
<dbReference type="PANTHER" id="PTHR12815:SF47">
    <property type="entry name" value="TRANSLOCATION AND ASSEMBLY MODULE SUBUNIT TAMA"/>
    <property type="match status" value="1"/>
</dbReference>
<keyword evidence="4" id="KW-0472">Membrane</keyword>
<dbReference type="Proteomes" id="UP000677244">
    <property type="component" value="Unassembled WGS sequence"/>
</dbReference>
<evidence type="ECO:0000256" key="3">
    <source>
        <dbReference type="ARBA" id="ARBA00022729"/>
    </source>
</evidence>
<dbReference type="Gene3D" id="2.40.160.50">
    <property type="entry name" value="membrane protein fhac: a member of the omp85/tpsb transporter family"/>
    <property type="match status" value="1"/>
</dbReference>
<dbReference type="PROSITE" id="PS51257">
    <property type="entry name" value="PROKAR_LIPOPROTEIN"/>
    <property type="match status" value="1"/>
</dbReference>
<evidence type="ECO:0000313" key="8">
    <source>
        <dbReference type="Proteomes" id="UP000677244"/>
    </source>
</evidence>
<dbReference type="Pfam" id="PF01103">
    <property type="entry name" value="Omp85"/>
    <property type="match status" value="1"/>
</dbReference>
<evidence type="ECO:0000256" key="1">
    <source>
        <dbReference type="ARBA" id="ARBA00004370"/>
    </source>
</evidence>
<evidence type="ECO:0000259" key="6">
    <source>
        <dbReference type="Pfam" id="PF01103"/>
    </source>
</evidence>
<dbReference type="RefSeq" id="WP_209137475.1">
    <property type="nucleotide sequence ID" value="NZ_JAGHKO010000001.1"/>
</dbReference>
<evidence type="ECO:0000256" key="2">
    <source>
        <dbReference type="ARBA" id="ARBA00022692"/>
    </source>
</evidence>
<dbReference type="EMBL" id="JAGHKO010000001">
    <property type="protein sequence ID" value="MBO9199409.1"/>
    <property type="molecule type" value="Genomic_DNA"/>
</dbReference>
<dbReference type="InterPro" id="IPR000184">
    <property type="entry name" value="Bac_surfAg_D15"/>
</dbReference>
<accession>A0ABS3YNE5</accession>